<dbReference type="Pfam" id="PF02463">
    <property type="entry name" value="SMC_N"/>
    <property type="match status" value="1"/>
</dbReference>
<dbReference type="OrthoDB" id="10254973at2759"/>
<proteinExistence type="inferred from homology"/>
<name>A0A9P6DVV9_9AGAM</name>
<evidence type="ECO:0000313" key="7">
    <source>
        <dbReference type="Proteomes" id="UP000886523"/>
    </source>
</evidence>
<comment type="similarity">
    <text evidence="1">Belongs to the SMC family. SMC5 subfamily.</text>
</comment>
<organism evidence="6 7">
    <name type="scientific">Hydnum rufescens UP504</name>
    <dbReference type="NCBI Taxonomy" id="1448309"/>
    <lineage>
        <taxon>Eukaryota</taxon>
        <taxon>Fungi</taxon>
        <taxon>Dikarya</taxon>
        <taxon>Basidiomycota</taxon>
        <taxon>Agaricomycotina</taxon>
        <taxon>Agaricomycetes</taxon>
        <taxon>Cantharellales</taxon>
        <taxon>Hydnaceae</taxon>
        <taxon>Hydnum</taxon>
    </lineage>
</organism>
<dbReference type="InterPro" id="IPR027417">
    <property type="entry name" value="P-loop_NTPase"/>
</dbReference>
<dbReference type="Proteomes" id="UP000886523">
    <property type="component" value="Unassembled WGS sequence"/>
</dbReference>
<dbReference type="PANTHER" id="PTHR45916:SF1">
    <property type="entry name" value="STRUCTURAL MAINTENANCE OF CHROMOSOMES PROTEIN 5"/>
    <property type="match status" value="1"/>
</dbReference>
<evidence type="ECO:0000256" key="2">
    <source>
        <dbReference type="ARBA" id="ARBA00018687"/>
    </source>
</evidence>
<gene>
    <name evidence="6" type="ORF">BS47DRAFT_1340449</name>
</gene>
<accession>A0A9P6DVV9</accession>
<dbReference type="EMBL" id="MU128936">
    <property type="protein sequence ID" value="KAF9516831.1"/>
    <property type="molecule type" value="Genomic_DNA"/>
</dbReference>
<protein>
    <recommendedName>
        <fullName evidence="2">Structural maintenance of chromosomes protein 5</fullName>
    </recommendedName>
</protein>
<feature type="region of interest" description="Disordered" evidence="4">
    <location>
        <begin position="1"/>
        <end position="116"/>
    </location>
</feature>
<dbReference type="InterPro" id="IPR003395">
    <property type="entry name" value="RecF/RecN/SMC_N"/>
</dbReference>
<sequence>MAPRIPDSEGEEPLDDKVNKPTASDDEEDGVASKETPHGRKRAKISLDDRAANVKREAVKLEGAKKNKSNASNRQHETPEASNRAISADGDHDETIGEEDGGMNVPLPPKIEVQPRDVDGYVPGSIVRIRLQNFVTYDEVEFRPGPYLNMVLGPNGTGKSSIACAICIGLGFSPSILGRSTEISAYVKHGSTEGFVEIELKGRARKGNIVVRRNITSKNKSSTFHLNGKQVAMKDVTSAVAALNLQVNNLCSFLPQDRVSEFAQLTPQQLLKETQKAAGASQLTEWHNILIEKSQELAVARESHKKTTDKLAYERGQNERIKPEVEKFEQRQKLQNEIEFWTLAQPYIEYLEAFQHQQALREAKRVAHAGLNVVLGKNAPLKDLQERVNKEKKRVEQALATSNTDGTKKQNSLKSILSAYDQADADCDEVHKEIEIIVKNEAARKDKIDKLNKRLKDLDHAIANPPAIPDSSDALAEELSQVKAELDPLTYQLVDLRQTIGRLEEEVRRNQNSADQARAYLHGITNQQARRIQDLKRWDPATGTVAEWLAQPDTQSKFKMQVFQPPYISVTIPDARYQAAVEGCLSSGQIKTFVTQCNEDYQLFNKLVNDNADFRIGDKRIRVNVWYAEGRAAPQPFNVEEMGALNFDCYALDKVSCDDGLKWFLQRDAHLHCTPIALKESSLNQQTIFLKLGQRGGGSFIGGRTKFTVQVSKYGRKLPFMNTNSIPDPRTFRGQGIDTAAKEEGERRLAEATANLDSVKNRMNMRAKDELQLHARVKELESHKDILKAREETIKKAQNWVAQQEFRKSQTEREIFRLMNEPSAESQKAAHKEKLANHLQKRTKLLIDYHNTILAIVRNQQTKSRLILQIMQATANDIKVRTITNAQSAKTAKAHQLFEEKKEALRIGKENVKKLGDRLKDKFQTIDPSTRNRFEEVPKAEKDAWTNAYIQEQLDHFNELLEANFAVNAGVVETYKRRLKTIEDLEAEEQNVRKDLIKVERGIERVRAMWYPALKSLVNNIGDKFSAAFDRMGCAGEIRITEVEDYNQWTLDILVKFRNTERLQLLTAQRQSGGERSLTTILYLMSLTEYARAPFSLVDEINQGMDNRAERAVHDQLVQVMCQSDAGGQYFLITPKLLPDLTYHQRMRILCVNNGEWLPEQKIGNLKSLVDNYVAHRDAQRH</sequence>
<dbReference type="GO" id="GO:0003697">
    <property type="term" value="F:single-stranded DNA binding"/>
    <property type="evidence" value="ECO:0007669"/>
    <property type="project" value="TreeGrafter"/>
</dbReference>
<dbReference type="GO" id="GO:0000724">
    <property type="term" value="P:double-strand break repair via homologous recombination"/>
    <property type="evidence" value="ECO:0007669"/>
    <property type="project" value="TreeGrafter"/>
</dbReference>
<dbReference type="AlphaFoldDB" id="A0A9P6DVV9"/>
<reference evidence="6" key="1">
    <citation type="journal article" date="2020" name="Nat. Commun.">
        <title>Large-scale genome sequencing of mycorrhizal fungi provides insights into the early evolution of symbiotic traits.</title>
        <authorList>
            <person name="Miyauchi S."/>
            <person name="Kiss E."/>
            <person name="Kuo A."/>
            <person name="Drula E."/>
            <person name="Kohler A."/>
            <person name="Sanchez-Garcia M."/>
            <person name="Morin E."/>
            <person name="Andreopoulos B."/>
            <person name="Barry K.W."/>
            <person name="Bonito G."/>
            <person name="Buee M."/>
            <person name="Carver A."/>
            <person name="Chen C."/>
            <person name="Cichocki N."/>
            <person name="Clum A."/>
            <person name="Culley D."/>
            <person name="Crous P.W."/>
            <person name="Fauchery L."/>
            <person name="Girlanda M."/>
            <person name="Hayes R.D."/>
            <person name="Keri Z."/>
            <person name="LaButti K."/>
            <person name="Lipzen A."/>
            <person name="Lombard V."/>
            <person name="Magnuson J."/>
            <person name="Maillard F."/>
            <person name="Murat C."/>
            <person name="Nolan M."/>
            <person name="Ohm R.A."/>
            <person name="Pangilinan J."/>
            <person name="Pereira M.F."/>
            <person name="Perotto S."/>
            <person name="Peter M."/>
            <person name="Pfister S."/>
            <person name="Riley R."/>
            <person name="Sitrit Y."/>
            <person name="Stielow J.B."/>
            <person name="Szollosi G."/>
            <person name="Zifcakova L."/>
            <person name="Stursova M."/>
            <person name="Spatafora J.W."/>
            <person name="Tedersoo L."/>
            <person name="Vaario L.M."/>
            <person name="Yamada A."/>
            <person name="Yan M."/>
            <person name="Wang P."/>
            <person name="Xu J."/>
            <person name="Bruns T."/>
            <person name="Baldrian P."/>
            <person name="Vilgalys R."/>
            <person name="Dunand C."/>
            <person name="Henrissat B."/>
            <person name="Grigoriev I.V."/>
            <person name="Hibbett D."/>
            <person name="Nagy L.G."/>
            <person name="Martin F.M."/>
        </authorList>
    </citation>
    <scope>NUCLEOTIDE SEQUENCE</scope>
    <source>
        <strain evidence="6">UP504</strain>
    </source>
</reference>
<keyword evidence="3" id="KW-0175">Coiled coil</keyword>
<feature type="domain" description="RecF/RecN/SMC N-terminal" evidence="5">
    <location>
        <begin position="126"/>
        <end position="1134"/>
    </location>
</feature>
<feature type="compositionally biased region" description="Basic and acidic residues" evidence="4">
    <location>
        <begin position="45"/>
        <end position="65"/>
    </location>
</feature>
<dbReference type="GO" id="GO:0030915">
    <property type="term" value="C:Smc5-Smc6 complex"/>
    <property type="evidence" value="ECO:0007669"/>
    <property type="project" value="TreeGrafter"/>
</dbReference>
<keyword evidence="7" id="KW-1185">Reference proteome</keyword>
<evidence type="ECO:0000259" key="5">
    <source>
        <dbReference type="Pfam" id="PF02463"/>
    </source>
</evidence>
<dbReference type="PANTHER" id="PTHR45916">
    <property type="entry name" value="STRUCTURAL MAINTENANCE OF CHROMOSOMES PROTEIN 5"/>
    <property type="match status" value="1"/>
</dbReference>
<evidence type="ECO:0000313" key="6">
    <source>
        <dbReference type="EMBL" id="KAF9516831.1"/>
    </source>
</evidence>
<dbReference type="Gene3D" id="3.40.50.300">
    <property type="entry name" value="P-loop containing nucleotide triphosphate hydrolases"/>
    <property type="match status" value="2"/>
</dbReference>
<comment type="caution">
    <text evidence="6">The sequence shown here is derived from an EMBL/GenBank/DDBJ whole genome shotgun (WGS) entry which is preliminary data.</text>
</comment>
<evidence type="ECO:0000256" key="4">
    <source>
        <dbReference type="SAM" id="MobiDB-lite"/>
    </source>
</evidence>
<dbReference type="SUPFAM" id="SSF52540">
    <property type="entry name" value="P-loop containing nucleoside triphosphate hydrolases"/>
    <property type="match status" value="1"/>
</dbReference>
<dbReference type="GO" id="GO:0005634">
    <property type="term" value="C:nucleus"/>
    <property type="evidence" value="ECO:0007669"/>
    <property type="project" value="TreeGrafter"/>
</dbReference>
<evidence type="ECO:0000256" key="1">
    <source>
        <dbReference type="ARBA" id="ARBA00010171"/>
    </source>
</evidence>
<evidence type="ECO:0000256" key="3">
    <source>
        <dbReference type="ARBA" id="ARBA00023054"/>
    </source>
</evidence>